<keyword evidence="4" id="KW-1185">Reference proteome</keyword>
<gene>
    <name evidence="3" type="ORF">GCM10025874_07390</name>
</gene>
<feature type="signal peptide" evidence="2">
    <location>
        <begin position="1"/>
        <end position="30"/>
    </location>
</feature>
<proteinExistence type="predicted"/>
<sequence length="197" mass="19705">MHSFRRSVAAVLGALAACGAVLAASAPAAAAPVEAAAATIVWADERLESVFGDPVGSSLRVPGLGELCDEPFACRVDLSAQGGTFAPPPAQTLSAEADGDGVAAWSVEGGTATLPAGTHRVDAALTLPDGAIVRTAAPLVLEVAQRALDVSVRVDEDPGSVRAPSSWGSWAASTSTSSTPATSSSRCGRRPASGRWS</sequence>
<organism evidence="3 4">
    <name type="scientific">Arenivirga flava</name>
    <dbReference type="NCBI Taxonomy" id="1930060"/>
    <lineage>
        <taxon>Bacteria</taxon>
        <taxon>Bacillati</taxon>
        <taxon>Actinomycetota</taxon>
        <taxon>Actinomycetes</taxon>
        <taxon>Micrococcales</taxon>
        <taxon>Microbacteriaceae</taxon>
        <taxon>Arenivirga</taxon>
    </lineage>
</organism>
<evidence type="ECO:0000313" key="4">
    <source>
        <dbReference type="Proteomes" id="UP001157160"/>
    </source>
</evidence>
<evidence type="ECO:0000256" key="2">
    <source>
        <dbReference type="SAM" id="SignalP"/>
    </source>
</evidence>
<accession>A0AA37UMH7</accession>
<dbReference type="PROSITE" id="PS51318">
    <property type="entry name" value="TAT"/>
    <property type="match status" value="1"/>
</dbReference>
<dbReference type="PROSITE" id="PS51257">
    <property type="entry name" value="PROKAR_LIPOPROTEIN"/>
    <property type="match status" value="1"/>
</dbReference>
<dbReference type="RefSeq" id="WP_284230135.1">
    <property type="nucleotide sequence ID" value="NZ_BSUL01000001.1"/>
</dbReference>
<evidence type="ECO:0000313" key="3">
    <source>
        <dbReference type="EMBL" id="GMA27486.1"/>
    </source>
</evidence>
<dbReference type="AlphaFoldDB" id="A0AA37UMH7"/>
<feature type="chain" id="PRO_5041266616" description="Bacterial Ig-like domain-containing protein" evidence="2">
    <location>
        <begin position="31"/>
        <end position="197"/>
    </location>
</feature>
<dbReference type="Proteomes" id="UP001157160">
    <property type="component" value="Unassembled WGS sequence"/>
</dbReference>
<dbReference type="EMBL" id="BSUL01000001">
    <property type="protein sequence ID" value="GMA27486.1"/>
    <property type="molecule type" value="Genomic_DNA"/>
</dbReference>
<feature type="compositionally biased region" description="Low complexity" evidence="1">
    <location>
        <begin position="163"/>
        <end position="185"/>
    </location>
</feature>
<evidence type="ECO:0008006" key="5">
    <source>
        <dbReference type="Google" id="ProtNLM"/>
    </source>
</evidence>
<feature type="region of interest" description="Disordered" evidence="1">
    <location>
        <begin position="156"/>
        <end position="197"/>
    </location>
</feature>
<dbReference type="InterPro" id="IPR006311">
    <property type="entry name" value="TAT_signal"/>
</dbReference>
<name>A0AA37UMH7_9MICO</name>
<reference evidence="3 4" key="1">
    <citation type="journal article" date="2014" name="Int. J. Syst. Evol. Microbiol.">
        <title>Complete genome sequence of Corynebacterium casei LMG S-19264T (=DSM 44701T), isolated from a smear-ripened cheese.</title>
        <authorList>
            <consortium name="US DOE Joint Genome Institute (JGI-PGF)"/>
            <person name="Walter F."/>
            <person name="Albersmeier A."/>
            <person name="Kalinowski J."/>
            <person name="Ruckert C."/>
        </authorList>
    </citation>
    <scope>NUCLEOTIDE SEQUENCE [LARGE SCALE GENOMIC DNA]</scope>
    <source>
        <strain evidence="3 4">NBRC 112289</strain>
    </source>
</reference>
<comment type="caution">
    <text evidence="3">The sequence shown here is derived from an EMBL/GenBank/DDBJ whole genome shotgun (WGS) entry which is preliminary data.</text>
</comment>
<keyword evidence="2" id="KW-0732">Signal</keyword>
<protein>
    <recommendedName>
        <fullName evidence="5">Bacterial Ig-like domain-containing protein</fullName>
    </recommendedName>
</protein>
<evidence type="ECO:0000256" key="1">
    <source>
        <dbReference type="SAM" id="MobiDB-lite"/>
    </source>
</evidence>